<feature type="domain" description="ABC transmembrane type-1" evidence="8">
    <location>
        <begin position="101"/>
        <end position="288"/>
    </location>
</feature>
<dbReference type="PANTHER" id="PTHR43744">
    <property type="entry name" value="ABC TRANSPORTER PERMEASE PROTEIN MG189-RELATED-RELATED"/>
    <property type="match status" value="1"/>
</dbReference>
<evidence type="ECO:0000313" key="10">
    <source>
        <dbReference type="Proteomes" id="UP000266552"/>
    </source>
</evidence>
<keyword evidence="3" id="KW-1003">Cell membrane</keyword>
<evidence type="ECO:0000313" key="9">
    <source>
        <dbReference type="EMBL" id="AYB46057.1"/>
    </source>
</evidence>
<feature type="transmembrane region" description="Helical" evidence="7">
    <location>
        <begin position="31"/>
        <end position="56"/>
    </location>
</feature>
<dbReference type="Pfam" id="PF00528">
    <property type="entry name" value="BPD_transp_1"/>
    <property type="match status" value="1"/>
</dbReference>
<evidence type="ECO:0000256" key="7">
    <source>
        <dbReference type="RuleBase" id="RU363032"/>
    </source>
</evidence>
<dbReference type="Proteomes" id="UP000266552">
    <property type="component" value="Chromosome"/>
</dbReference>
<evidence type="ECO:0000256" key="5">
    <source>
        <dbReference type="ARBA" id="ARBA00022989"/>
    </source>
</evidence>
<feature type="transmembrane region" description="Helical" evidence="7">
    <location>
        <begin position="159"/>
        <end position="185"/>
    </location>
</feature>
<dbReference type="CDD" id="cd06261">
    <property type="entry name" value="TM_PBP2"/>
    <property type="match status" value="1"/>
</dbReference>
<dbReference type="AlphaFoldDB" id="A0A385TUN0"/>
<dbReference type="GO" id="GO:0005886">
    <property type="term" value="C:plasma membrane"/>
    <property type="evidence" value="ECO:0007669"/>
    <property type="project" value="UniProtKB-SubCell"/>
</dbReference>
<evidence type="ECO:0000256" key="1">
    <source>
        <dbReference type="ARBA" id="ARBA00004651"/>
    </source>
</evidence>
<dbReference type="Gene3D" id="1.10.3720.10">
    <property type="entry name" value="MetI-like"/>
    <property type="match status" value="1"/>
</dbReference>
<keyword evidence="6 7" id="KW-0472">Membrane</keyword>
<gene>
    <name evidence="9" type="ORF">D5F53_23405</name>
</gene>
<feature type="transmembrane region" description="Helical" evidence="7">
    <location>
        <begin position="100"/>
        <end position="123"/>
    </location>
</feature>
<feature type="transmembrane region" description="Helical" evidence="7">
    <location>
        <begin position="211"/>
        <end position="236"/>
    </location>
</feature>
<keyword evidence="2 7" id="KW-0813">Transport</keyword>
<reference evidence="9 10" key="1">
    <citation type="submission" date="2018-09" db="EMBL/GenBank/DDBJ databases">
        <title>Genome Sequence of Paenibacillus lautus Strain E7593-69, Azo Dye-Degrading Bacteria, Isolated from Commercial Tattoo Inks.</title>
        <authorList>
            <person name="Nho S.W."/>
            <person name="Kim S.-J."/>
            <person name="Kweon O."/>
            <person name="Cerniglia C.E."/>
        </authorList>
    </citation>
    <scope>NUCLEOTIDE SEQUENCE [LARGE SCALE GENOMIC DNA]</scope>
    <source>
        <strain evidence="9 10">E7593-69</strain>
    </source>
</reference>
<dbReference type="EMBL" id="CP032412">
    <property type="protein sequence ID" value="AYB46057.1"/>
    <property type="molecule type" value="Genomic_DNA"/>
</dbReference>
<feature type="transmembrane region" description="Helical" evidence="7">
    <location>
        <begin position="135"/>
        <end position="153"/>
    </location>
</feature>
<dbReference type="PROSITE" id="PS50928">
    <property type="entry name" value="ABC_TM1"/>
    <property type="match status" value="1"/>
</dbReference>
<protein>
    <submittedName>
        <fullName evidence="9">Carbohydrate ABC transporter permease</fullName>
    </submittedName>
</protein>
<keyword evidence="10" id="KW-1185">Reference proteome</keyword>
<evidence type="ECO:0000256" key="2">
    <source>
        <dbReference type="ARBA" id="ARBA00022448"/>
    </source>
</evidence>
<comment type="similarity">
    <text evidence="7">Belongs to the binding-protein-dependent transport system permease family.</text>
</comment>
<dbReference type="GO" id="GO:0055085">
    <property type="term" value="P:transmembrane transport"/>
    <property type="evidence" value="ECO:0007669"/>
    <property type="project" value="InterPro"/>
</dbReference>
<keyword evidence="4 7" id="KW-0812">Transmembrane</keyword>
<evidence type="ECO:0000256" key="4">
    <source>
        <dbReference type="ARBA" id="ARBA00022692"/>
    </source>
</evidence>
<dbReference type="SUPFAM" id="SSF161098">
    <property type="entry name" value="MetI-like"/>
    <property type="match status" value="1"/>
</dbReference>
<accession>A0A385TUN0</accession>
<comment type="subcellular location">
    <subcellularLocation>
        <location evidence="1 7">Cell membrane</location>
        <topology evidence="1 7">Multi-pass membrane protein</topology>
    </subcellularLocation>
</comment>
<evidence type="ECO:0000259" key="8">
    <source>
        <dbReference type="PROSITE" id="PS50928"/>
    </source>
</evidence>
<feature type="transmembrane region" description="Helical" evidence="7">
    <location>
        <begin position="267"/>
        <end position="287"/>
    </location>
</feature>
<dbReference type="InterPro" id="IPR035906">
    <property type="entry name" value="MetI-like_sf"/>
</dbReference>
<dbReference type="InterPro" id="IPR000515">
    <property type="entry name" value="MetI-like"/>
</dbReference>
<dbReference type="KEGG" id="plw:D5F53_23405"/>
<proteinExistence type="inferred from homology"/>
<evidence type="ECO:0000256" key="6">
    <source>
        <dbReference type="ARBA" id="ARBA00023136"/>
    </source>
</evidence>
<organism evidence="9 10">
    <name type="scientific">Paenibacillus lautus</name>
    <name type="common">Bacillus lautus</name>
    <dbReference type="NCBI Taxonomy" id="1401"/>
    <lineage>
        <taxon>Bacteria</taxon>
        <taxon>Bacillati</taxon>
        <taxon>Bacillota</taxon>
        <taxon>Bacilli</taxon>
        <taxon>Bacillales</taxon>
        <taxon>Paenibacillaceae</taxon>
        <taxon>Paenibacillus</taxon>
    </lineage>
</organism>
<name>A0A385TUN0_PAELA</name>
<dbReference type="PANTHER" id="PTHR43744:SF1">
    <property type="entry name" value="BINDING-PROTEIN-DEPENDENT TRANSPORT SYSTEMS INNER MEMBRANE COMPONENT"/>
    <property type="match status" value="1"/>
</dbReference>
<sequence>MRVTYELPKKRGSRLLNVSLKGRSKRVNRSFMGTFSLFALLAVFGAFMALPLVYAINNAFKPLDEIFLFPPTLFVRNPTWNNFSDLINLLGQSWVPFSRYIFNTVFITGVGIVGHVIFASAAAYPLAKHKFPGKVFLFQIVVLSLMFTPVVTATPNYMILSWLGLIDTYWAVIIPAFGYSLGLYLMKQFMEQIPDALLEAAKIDGASEYRIFWSIVMLNVKPAWLTLIILLFQILWGTDGNGFIYSEQLKTLHYASNQIILGGISRAGAGAAVAVILMSVPIVLFLFSQSRIIETMATSGMKD</sequence>
<keyword evidence="5 7" id="KW-1133">Transmembrane helix</keyword>
<evidence type="ECO:0000256" key="3">
    <source>
        <dbReference type="ARBA" id="ARBA00022475"/>
    </source>
</evidence>
<dbReference type="RefSeq" id="WP_119849687.1">
    <property type="nucleotide sequence ID" value="NZ_CP032412.1"/>
</dbReference>